<evidence type="ECO:0000313" key="2">
    <source>
        <dbReference type="Proteomes" id="UP000186058"/>
    </source>
</evidence>
<name>A0ABX3EHK3_9BACL</name>
<gene>
    <name evidence="1" type="ORF">A3844_30215</name>
</gene>
<proteinExistence type="predicted"/>
<protein>
    <submittedName>
        <fullName evidence="1">Uncharacterized protein</fullName>
    </submittedName>
</protein>
<accession>A0ABX3EHK3</accession>
<keyword evidence="2" id="KW-1185">Reference proteome</keyword>
<comment type="caution">
    <text evidence="1">The sequence shown here is derived from an EMBL/GenBank/DDBJ whole genome shotgun (WGS) entry which is preliminary data.</text>
</comment>
<evidence type="ECO:0000313" key="1">
    <source>
        <dbReference type="EMBL" id="OKP76547.1"/>
    </source>
</evidence>
<sequence length="98" mass="11628">MKFTSVTEYMRQEDVAINKYASFRTMQNDTSDIARNTGWKEADIQQIKNHLFIEKHKFDNGQVKSFDPNYQQALAWERLMQGNYNKNDILLLNHNLIT</sequence>
<reference evidence="1 2" key="1">
    <citation type="submission" date="2016-03" db="EMBL/GenBank/DDBJ databases">
        <authorList>
            <person name="Sant'Anna F.H."/>
            <person name="Ambrosini A."/>
            <person name="Souza R."/>
            <person name="Bach E."/>
            <person name="Fernandes G."/>
            <person name="Balsanelli E."/>
            <person name="Baura V.A."/>
            <person name="Souza E.M."/>
            <person name="Passaglia L."/>
        </authorList>
    </citation>
    <scope>NUCLEOTIDE SEQUENCE [LARGE SCALE GENOMIC DNA]</scope>
    <source>
        <strain evidence="1 2">P26E</strain>
    </source>
</reference>
<dbReference type="Proteomes" id="UP000186058">
    <property type="component" value="Unassembled WGS sequence"/>
</dbReference>
<dbReference type="EMBL" id="LVWI01000114">
    <property type="protein sequence ID" value="OKP76547.1"/>
    <property type="molecule type" value="Genomic_DNA"/>
</dbReference>
<organism evidence="1 2">
    <name type="scientific">Paenibacillus helianthi</name>
    <dbReference type="NCBI Taxonomy" id="1349432"/>
    <lineage>
        <taxon>Bacteria</taxon>
        <taxon>Bacillati</taxon>
        <taxon>Bacillota</taxon>
        <taxon>Bacilli</taxon>
        <taxon>Bacillales</taxon>
        <taxon>Paenibacillaceae</taxon>
        <taxon>Paenibacillus</taxon>
    </lineage>
</organism>